<dbReference type="Proteomes" id="UP000241247">
    <property type="component" value="Unassembled WGS sequence"/>
</dbReference>
<name>A0A2T5BHS3_MYCDI</name>
<evidence type="ECO:0000313" key="2">
    <source>
        <dbReference type="Proteomes" id="UP000241247"/>
    </source>
</evidence>
<evidence type="ECO:0000313" key="1">
    <source>
        <dbReference type="EMBL" id="PTM98520.1"/>
    </source>
</evidence>
<proteinExistence type="predicted"/>
<dbReference type="OrthoDB" id="8278685at2"/>
<comment type="caution">
    <text evidence="1">The sequence shown here is derived from an EMBL/GenBank/DDBJ whole genome shotgun (WGS) entry which is preliminary data.</text>
</comment>
<keyword evidence="2" id="KW-1185">Reference proteome</keyword>
<protein>
    <submittedName>
        <fullName evidence="1">Uncharacterized protein</fullName>
    </submittedName>
</protein>
<gene>
    <name evidence="1" type="ORF">C7449_101183</name>
</gene>
<organism evidence="1 2">
    <name type="scientific">Mycoplana dimorpha</name>
    <dbReference type="NCBI Taxonomy" id="28320"/>
    <lineage>
        <taxon>Bacteria</taxon>
        <taxon>Pseudomonadati</taxon>
        <taxon>Pseudomonadota</taxon>
        <taxon>Alphaproteobacteria</taxon>
        <taxon>Hyphomicrobiales</taxon>
        <taxon>Rhizobiaceae</taxon>
        <taxon>Mycoplana</taxon>
    </lineage>
</organism>
<dbReference type="RefSeq" id="WP_108000904.1">
    <property type="nucleotide sequence ID" value="NZ_JBHEEX010000008.1"/>
</dbReference>
<reference evidence="1 2" key="1">
    <citation type="submission" date="2018-04" db="EMBL/GenBank/DDBJ databases">
        <title>Genomic Encyclopedia of Type Strains, Phase IV (KMG-IV): sequencing the most valuable type-strain genomes for metagenomic binning, comparative biology and taxonomic classification.</title>
        <authorList>
            <person name="Goeker M."/>
        </authorList>
    </citation>
    <scope>NUCLEOTIDE SEQUENCE [LARGE SCALE GENOMIC DNA]</scope>
    <source>
        <strain evidence="1 2">DSM 7138</strain>
    </source>
</reference>
<accession>A0A2T5BHS3</accession>
<dbReference type="EMBL" id="PZZZ01000001">
    <property type="protein sequence ID" value="PTM98520.1"/>
    <property type="molecule type" value="Genomic_DNA"/>
</dbReference>
<dbReference type="AlphaFoldDB" id="A0A2T5BHS3"/>
<sequence length="63" mass="7446">MRHIDGRHLDQTQVKHVWEVAEYCRKAGIHQAEEKRLIKVLGRYASAHELQMNIVRPNNRARS</sequence>